<accession>A0A554VE38</accession>
<keyword evidence="1" id="KW-0472">Membrane</keyword>
<protein>
    <submittedName>
        <fullName evidence="2">Uncharacterized protein</fullName>
    </submittedName>
</protein>
<keyword evidence="1" id="KW-1133">Transmembrane helix</keyword>
<sequence>MKTPVENFLNSIYAVTIPMLLLILAFSIKLSALFYTVFEIPVLELKLAASILLAVAVSLTLLSVSVNAKLFETDAFPIVFAICSGVMLLFVFKVISVDVLHWSEYVKRGFLSAFLATVEYVYSKLFVKKYQEHKFNESHPLADERLNKARESLKKSVLDLNQTKQDLERYKAELKCPKCQKQHDTFSRRKNCNHKILELTAH</sequence>
<feature type="transmembrane region" description="Helical" evidence="1">
    <location>
        <begin position="109"/>
        <end position="127"/>
    </location>
</feature>
<dbReference type="OrthoDB" id="1432781at2"/>
<dbReference type="AlphaFoldDB" id="A0A554VE38"/>
<evidence type="ECO:0000313" key="3">
    <source>
        <dbReference type="Proteomes" id="UP000318833"/>
    </source>
</evidence>
<organism evidence="2 3">
    <name type="scientific">Aquimarina algiphila</name>
    <dbReference type="NCBI Taxonomy" id="2047982"/>
    <lineage>
        <taxon>Bacteria</taxon>
        <taxon>Pseudomonadati</taxon>
        <taxon>Bacteroidota</taxon>
        <taxon>Flavobacteriia</taxon>
        <taxon>Flavobacteriales</taxon>
        <taxon>Flavobacteriaceae</taxon>
        <taxon>Aquimarina</taxon>
    </lineage>
</organism>
<dbReference type="Proteomes" id="UP000318833">
    <property type="component" value="Unassembled WGS sequence"/>
</dbReference>
<proteinExistence type="predicted"/>
<feature type="transmembrane region" description="Helical" evidence="1">
    <location>
        <begin position="78"/>
        <end position="97"/>
    </location>
</feature>
<keyword evidence="3" id="KW-1185">Reference proteome</keyword>
<feature type="transmembrane region" description="Helical" evidence="1">
    <location>
        <begin position="47"/>
        <end position="66"/>
    </location>
</feature>
<dbReference type="EMBL" id="VLNR01000064">
    <property type="protein sequence ID" value="TSE05226.1"/>
    <property type="molecule type" value="Genomic_DNA"/>
</dbReference>
<evidence type="ECO:0000313" key="2">
    <source>
        <dbReference type="EMBL" id="TSE05226.1"/>
    </source>
</evidence>
<dbReference type="RefSeq" id="WP_143918151.1">
    <property type="nucleotide sequence ID" value="NZ_CANMXV010000133.1"/>
</dbReference>
<evidence type="ECO:0000256" key="1">
    <source>
        <dbReference type="SAM" id="Phobius"/>
    </source>
</evidence>
<name>A0A554VE38_9FLAO</name>
<comment type="caution">
    <text evidence="2">The sequence shown here is derived from an EMBL/GenBank/DDBJ whole genome shotgun (WGS) entry which is preliminary data.</text>
</comment>
<keyword evidence="1" id="KW-0812">Transmembrane</keyword>
<gene>
    <name evidence="2" type="ORF">FOF46_23470</name>
</gene>
<feature type="transmembrane region" description="Helical" evidence="1">
    <location>
        <begin position="12"/>
        <end position="35"/>
    </location>
</feature>
<reference evidence="2 3" key="1">
    <citation type="submission" date="2019-07" db="EMBL/GenBank/DDBJ databases">
        <title>The draft genome sequence of Aquimarina algiphila M91.</title>
        <authorList>
            <person name="Meng X."/>
        </authorList>
    </citation>
    <scope>NUCLEOTIDE SEQUENCE [LARGE SCALE GENOMIC DNA]</scope>
    <source>
        <strain evidence="2 3">M91</strain>
    </source>
</reference>